<dbReference type="EMBL" id="JRWM01000023">
    <property type="protein sequence ID" value="KHA59830.1"/>
    <property type="molecule type" value="Genomic_DNA"/>
</dbReference>
<organism evidence="1 2">
    <name type="scientific">Vibrio variabilis</name>
    <dbReference type="NCBI Taxonomy" id="990271"/>
    <lineage>
        <taxon>Bacteria</taxon>
        <taxon>Pseudomonadati</taxon>
        <taxon>Pseudomonadota</taxon>
        <taxon>Gammaproteobacteria</taxon>
        <taxon>Vibrionales</taxon>
        <taxon>Vibrionaceae</taxon>
        <taxon>Vibrio</taxon>
    </lineage>
</organism>
<dbReference type="RefSeq" id="WP_005475922.1">
    <property type="nucleotide sequence ID" value="NZ_JRWM01000023.1"/>
</dbReference>
<gene>
    <name evidence="1" type="ORF">NL53_14475</name>
</gene>
<protein>
    <recommendedName>
        <fullName evidence="3">Holin</fullName>
    </recommendedName>
</protein>
<reference evidence="1 2" key="1">
    <citation type="submission" date="2014-10" db="EMBL/GenBank/DDBJ databases">
        <title>Genome sequencing of Vibrio variabilis T01.</title>
        <authorList>
            <person name="Chan K.-G."/>
            <person name="Mohamad N.I."/>
        </authorList>
    </citation>
    <scope>NUCLEOTIDE SEQUENCE [LARGE SCALE GENOMIC DNA]</scope>
    <source>
        <strain evidence="1 2">T01</strain>
    </source>
</reference>
<dbReference type="Proteomes" id="UP000030520">
    <property type="component" value="Unassembled WGS sequence"/>
</dbReference>
<proteinExistence type="predicted"/>
<accession>A0ABR4YA54</accession>
<evidence type="ECO:0008006" key="3">
    <source>
        <dbReference type="Google" id="ProtNLM"/>
    </source>
</evidence>
<sequence>MKKYLESLIKQPSTYKGAALIAAGVAAASGHPELLTVSVSESGASYGGLIGTLVPMALGLWETLRNESK</sequence>
<keyword evidence="2" id="KW-1185">Reference proteome</keyword>
<evidence type="ECO:0000313" key="1">
    <source>
        <dbReference type="EMBL" id="KHA59830.1"/>
    </source>
</evidence>
<evidence type="ECO:0000313" key="2">
    <source>
        <dbReference type="Proteomes" id="UP000030520"/>
    </source>
</evidence>
<name>A0ABR4YA54_9VIBR</name>
<comment type="caution">
    <text evidence="1">The sequence shown here is derived from an EMBL/GenBank/DDBJ whole genome shotgun (WGS) entry which is preliminary data.</text>
</comment>